<evidence type="ECO:0000313" key="1">
    <source>
        <dbReference type="EMBL" id="JAD68557.1"/>
    </source>
</evidence>
<proteinExistence type="predicted"/>
<dbReference type="EMBL" id="GBRH01229338">
    <property type="protein sequence ID" value="JAD68557.1"/>
    <property type="molecule type" value="Transcribed_RNA"/>
</dbReference>
<protein>
    <submittedName>
        <fullName evidence="1">Uncharacterized protein</fullName>
    </submittedName>
</protein>
<organism evidence="1">
    <name type="scientific">Arundo donax</name>
    <name type="common">Giant reed</name>
    <name type="synonym">Donax arundinaceus</name>
    <dbReference type="NCBI Taxonomy" id="35708"/>
    <lineage>
        <taxon>Eukaryota</taxon>
        <taxon>Viridiplantae</taxon>
        <taxon>Streptophyta</taxon>
        <taxon>Embryophyta</taxon>
        <taxon>Tracheophyta</taxon>
        <taxon>Spermatophyta</taxon>
        <taxon>Magnoliopsida</taxon>
        <taxon>Liliopsida</taxon>
        <taxon>Poales</taxon>
        <taxon>Poaceae</taxon>
        <taxon>PACMAD clade</taxon>
        <taxon>Arundinoideae</taxon>
        <taxon>Arundineae</taxon>
        <taxon>Arundo</taxon>
    </lineage>
</organism>
<accession>A0A0A9CAN1</accession>
<reference evidence="1" key="2">
    <citation type="journal article" date="2015" name="Data Brief">
        <title>Shoot transcriptome of the giant reed, Arundo donax.</title>
        <authorList>
            <person name="Barrero R.A."/>
            <person name="Guerrero F.D."/>
            <person name="Moolhuijzen P."/>
            <person name="Goolsby J.A."/>
            <person name="Tidwell J."/>
            <person name="Bellgard S.E."/>
            <person name="Bellgard M.I."/>
        </authorList>
    </citation>
    <scope>NUCLEOTIDE SEQUENCE</scope>
    <source>
        <tissue evidence="1">Shoot tissue taken approximately 20 cm above the soil surface</tissue>
    </source>
</reference>
<sequence length="14" mass="1555">MRVEAAAPEKRLPS</sequence>
<reference evidence="1" key="1">
    <citation type="submission" date="2014-09" db="EMBL/GenBank/DDBJ databases">
        <authorList>
            <person name="Magalhaes I.L.F."/>
            <person name="Oliveira U."/>
            <person name="Santos F.R."/>
            <person name="Vidigal T.H.D.A."/>
            <person name="Brescovit A.D."/>
            <person name="Santos A.J."/>
        </authorList>
    </citation>
    <scope>NUCLEOTIDE SEQUENCE</scope>
    <source>
        <tissue evidence="1">Shoot tissue taken approximately 20 cm above the soil surface</tissue>
    </source>
</reference>
<name>A0A0A9CAN1_ARUDO</name>